<feature type="signal peptide" evidence="2">
    <location>
        <begin position="1"/>
        <end position="20"/>
    </location>
</feature>
<organism evidence="3 4">
    <name type="scientific">Hyphomonas oceanitis SCH89</name>
    <dbReference type="NCBI Taxonomy" id="1280953"/>
    <lineage>
        <taxon>Bacteria</taxon>
        <taxon>Pseudomonadati</taxon>
        <taxon>Pseudomonadota</taxon>
        <taxon>Alphaproteobacteria</taxon>
        <taxon>Hyphomonadales</taxon>
        <taxon>Hyphomonadaceae</taxon>
        <taxon>Hyphomonas</taxon>
    </lineage>
</organism>
<keyword evidence="1" id="KW-0472">Membrane</keyword>
<keyword evidence="1" id="KW-0812">Transmembrane</keyword>
<keyword evidence="2" id="KW-0732">Signal</keyword>
<evidence type="ECO:0000256" key="2">
    <source>
        <dbReference type="SAM" id="SignalP"/>
    </source>
</evidence>
<dbReference type="PATRIC" id="fig|1280953.3.peg.2050"/>
<evidence type="ECO:0000313" key="4">
    <source>
        <dbReference type="Proteomes" id="UP000024942"/>
    </source>
</evidence>
<feature type="transmembrane region" description="Helical" evidence="1">
    <location>
        <begin position="215"/>
        <end position="243"/>
    </location>
</feature>
<gene>
    <name evidence="3" type="ORF">HOC_10149</name>
</gene>
<proteinExistence type="predicted"/>
<feature type="transmembrane region" description="Helical" evidence="1">
    <location>
        <begin position="263"/>
        <end position="282"/>
    </location>
</feature>
<accession>A0A059G768</accession>
<keyword evidence="1" id="KW-1133">Transmembrane helix</keyword>
<dbReference type="Proteomes" id="UP000024942">
    <property type="component" value="Unassembled WGS sequence"/>
</dbReference>
<evidence type="ECO:0000313" key="3">
    <source>
        <dbReference type="EMBL" id="KDA02574.1"/>
    </source>
</evidence>
<dbReference type="AlphaFoldDB" id="A0A059G768"/>
<evidence type="ECO:0008006" key="5">
    <source>
        <dbReference type="Google" id="ProtNLM"/>
    </source>
</evidence>
<dbReference type="EMBL" id="ARYL01000013">
    <property type="protein sequence ID" value="KDA02574.1"/>
    <property type="molecule type" value="Genomic_DNA"/>
</dbReference>
<name>A0A059G768_9PROT</name>
<reference evidence="3 4" key="1">
    <citation type="journal article" date="2014" name="Antonie Van Leeuwenhoek">
        <title>Hyphomonas beringensis sp. nov. and Hyphomonas chukchiensis sp. nov., isolated from surface seawater of the Bering Sea and Chukchi Sea.</title>
        <authorList>
            <person name="Li C."/>
            <person name="Lai Q."/>
            <person name="Li G."/>
            <person name="Dong C."/>
            <person name="Wang J."/>
            <person name="Liao Y."/>
            <person name="Shao Z."/>
        </authorList>
    </citation>
    <scope>NUCLEOTIDE SEQUENCE [LARGE SCALE GENOMIC DNA]</scope>
    <source>
        <strain evidence="3 4">SCH89</strain>
    </source>
</reference>
<comment type="caution">
    <text evidence="3">The sequence shown here is derived from an EMBL/GenBank/DDBJ whole genome shotgun (WGS) entry which is preliminary data.</text>
</comment>
<protein>
    <recommendedName>
        <fullName evidence="5">Lipoprotein</fullName>
    </recommendedName>
</protein>
<evidence type="ECO:0000256" key="1">
    <source>
        <dbReference type="SAM" id="Phobius"/>
    </source>
</evidence>
<sequence>MKWLAFLVVLAISGCGVSYVAPTAKLGVEFQSVSDLDTASVEIQHELNRLGFETQPATEGWTSDMLDSLSSEFRLRMSHTISFWRHQSEPVESDVHGEIIAVPTSSDADSWPVDGVQIPYIEINITDFRAGGFSPQALQVYDDTLAVLRQHGYQVIVISPPPPTDEKENGRVKIINMLAAAGWWTAVWAISMAIFGGLAMWGLRRINVDQNLRRLTLVCIGVIVVTPFQASTMFVSIFLPNVFFMAFGYSHEGEPWQFDGNVFGHPFLASFVLSAVGAVVRVRDNVPDVTSK</sequence>
<keyword evidence="4" id="KW-1185">Reference proteome</keyword>
<feature type="transmembrane region" description="Helical" evidence="1">
    <location>
        <begin position="181"/>
        <end position="203"/>
    </location>
</feature>
<feature type="chain" id="PRO_5001573644" description="Lipoprotein" evidence="2">
    <location>
        <begin position="21"/>
        <end position="292"/>
    </location>
</feature>
<dbReference type="PROSITE" id="PS51257">
    <property type="entry name" value="PROKAR_LIPOPROTEIN"/>
    <property type="match status" value="1"/>
</dbReference>